<evidence type="ECO:0000313" key="6">
    <source>
        <dbReference type="Proteomes" id="UP000807353"/>
    </source>
</evidence>
<feature type="transmembrane region" description="Helical" evidence="2">
    <location>
        <begin position="98"/>
        <end position="118"/>
    </location>
</feature>
<dbReference type="EMBL" id="MU150310">
    <property type="protein sequence ID" value="KAF9459819.1"/>
    <property type="molecule type" value="Genomic_DNA"/>
</dbReference>
<dbReference type="Pfam" id="PF09830">
    <property type="entry name" value="ATP_transf"/>
    <property type="match status" value="1"/>
</dbReference>
<dbReference type="GO" id="GO:0005524">
    <property type="term" value="F:ATP binding"/>
    <property type="evidence" value="ECO:0007669"/>
    <property type="project" value="InterPro"/>
</dbReference>
<feature type="region of interest" description="Disordered" evidence="1">
    <location>
        <begin position="153"/>
        <end position="187"/>
    </location>
</feature>
<dbReference type="InterPro" id="IPR036265">
    <property type="entry name" value="HIT-like_sf"/>
</dbReference>
<evidence type="ECO:0000259" key="4">
    <source>
        <dbReference type="Pfam" id="PF24853"/>
    </source>
</evidence>
<feature type="domain" description="DUF7727" evidence="4">
    <location>
        <begin position="1"/>
        <end position="121"/>
    </location>
</feature>
<keyword evidence="2" id="KW-1133">Transmembrane helix</keyword>
<dbReference type="SUPFAM" id="SSF54197">
    <property type="entry name" value="HIT-like"/>
    <property type="match status" value="1"/>
</dbReference>
<dbReference type="Proteomes" id="UP000807353">
    <property type="component" value="Unassembled WGS sequence"/>
</dbReference>
<proteinExistence type="predicted"/>
<feature type="transmembrane region" description="Helical" evidence="2">
    <location>
        <begin position="55"/>
        <end position="86"/>
    </location>
</feature>
<dbReference type="InterPro" id="IPR043171">
    <property type="entry name" value="Ap4A_phos1/2-like"/>
</dbReference>
<feature type="compositionally biased region" description="Polar residues" evidence="1">
    <location>
        <begin position="163"/>
        <end position="173"/>
    </location>
</feature>
<dbReference type="InterPro" id="IPR056144">
    <property type="entry name" value="DUF7727"/>
</dbReference>
<keyword evidence="2" id="KW-0812">Transmembrane</keyword>
<gene>
    <name evidence="5" type="ORF">BDZ94DRAFT_1291436</name>
</gene>
<comment type="caution">
    <text evidence="5">The sequence shown here is derived from an EMBL/GenBank/DDBJ whole genome shotgun (WGS) entry which is preliminary data.</text>
</comment>
<accession>A0A9P6CGA5</accession>
<evidence type="ECO:0000313" key="5">
    <source>
        <dbReference type="EMBL" id="KAF9459819.1"/>
    </source>
</evidence>
<keyword evidence="2" id="KW-0472">Membrane</keyword>
<keyword evidence="6" id="KW-1185">Reference proteome</keyword>
<evidence type="ECO:0000259" key="3">
    <source>
        <dbReference type="Pfam" id="PF09830"/>
    </source>
</evidence>
<evidence type="ECO:0000256" key="2">
    <source>
        <dbReference type="SAM" id="Phobius"/>
    </source>
</evidence>
<dbReference type="OrthoDB" id="10267950at2759"/>
<dbReference type="Gene3D" id="3.30.428.70">
    <property type="match status" value="1"/>
</dbReference>
<name>A0A9P6CGA5_9AGAR</name>
<feature type="domain" description="ATP adenylyltransferase C-terminal" evidence="3">
    <location>
        <begin position="309"/>
        <end position="427"/>
    </location>
</feature>
<dbReference type="InterPro" id="IPR009163">
    <property type="entry name" value="Ap4A_phos1/2"/>
</dbReference>
<dbReference type="PANTHER" id="PTHR38420">
    <property type="entry name" value="AP-4-A PHOSPHORYLASE II"/>
    <property type="match status" value="1"/>
</dbReference>
<evidence type="ECO:0000256" key="1">
    <source>
        <dbReference type="SAM" id="MobiDB-lite"/>
    </source>
</evidence>
<dbReference type="AlphaFoldDB" id="A0A9P6CGA5"/>
<dbReference type="GO" id="GO:0003877">
    <property type="term" value="F:ATP:ADP adenylyltransferase activity"/>
    <property type="evidence" value="ECO:0007669"/>
    <property type="project" value="InterPro"/>
</dbReference>
<dbReference type="Pfam" id="PF24853">
    <property type="entry name" value="DUF7727"/>
    <property type="match status" value="1"/>
</dbReference>
<organism evidence="5 6">
    <name type="scientific">Collybia nuda</name>
    <dbReference type="NCBI Taxonomy" id="64659"/>
    <lineage>
        <taxon>Eukaryota</taxon>
        <taxon>Fungi</taxon>
        <taxon>Dikarya</taxon>
        <taxon>Basidiomycota</taxon>
        <taxon>Agaricomycotina</taxon>
        <taxon>Agaricomycetes</taxon>
        <taxon>Agaricomycetidae</taxon>
        <taxon>Agaricales</taxon>
        <taxon>Tricholomatineae</taxon>
        <taxon>Clitocybaceae</taxon>
        <taxon>Collybia</taxon>
    </lineage>
</organism>
<protein>
    <recommendedName>
        <fullName evidence="7">ATP adenylyltransferase</fullName>
    </recommendedName>
</protein>
<feature type="transmembrane region" description="Helical" evidence="2">
    <location>
        <begin position="12"/>
        <end position="35"/>
    </location>
</feature>
<sequence>MGNLVWHEYARLVAVAANVYAVWASFFGLFYRKFFWDFVGGTVRDPGGIQPSPNAAVFITIIVKAPIVQILALILGLFIIALEFPLPQLRKFAIHRSIILRIVLLLFQTFLTILFYQFDNAIKTGDVFFFPSVITKQEESNVEFEIRLCPALQKKTDSPPNGPNTGNVANSNDADQDHKAKRSKDPFAQPYIPNLHVGDLIHKSGEEYVVLLNKYAVIPQHFLLITKEFQSQSSPLMPPDLVQIYSLLIAAKGTAQNLFAFYNCGNYSGASQPHKHIQFIPVEDDGPPIERLAKNMNLETPDKPFSITDLPYVNYVFRFPTQLKSSTPEKMEEILSKIYLLLLDLCISTIRHDPTYPTGKPSYNVLISSEHIHLIPRRKDTHTLRETGELLSINALGYAGMLLVRSDTELEAVKAEGVRKVLQSVSLSVHDLHIVGTSGEGE</sequence>
<reference evidence="5" key="1">
    <citation type="submission" date="2020-11" db="EMBL/GenBank/DDBJ databases">
        <authorList>
            <consortium name="DOE Joint Genome Institute"/>
            <person name="Ahrendt S."/>
            <person name="Riley R."/>
            <person name="Andreopoulos W."/>
            <person name="Labutti K."/>
            <person name="Pangilinan J."/>
            <person name="Ruiz-Duenas F.J."/>
            <person name="Barrasa J.M."/>
            <person name="Sanchez-Garcia M."/>
            <person name="Camarero S."/>
            <person name="Miyauchi S."/>
            <person name="Serrano A."/>
            <person name="Linde D."/>
            <person name="Babiker R."/>
            <person name="Drula E."/>
            <person name="Ayuso-Fernandez I."/>
            <person name="Pacheco R."/>
            <person name="Padilla G."/>
            <person name="Ferreira P."/>
            <person name="Barriuso J."/>
            <person name="Kellner H."/>
            <person name="Castanera R."/>
            <person name="Alfaro M."/>
            <person name="Ramirez L."/>
            <person name="Pisabarro A.G."/>
            <person name="Kuo A."/>
            <person name="Tritt A."/>
            <person name="Lipzen A."/>
            <person name="He G."/>
            <person name="Yan M."/>
            <person name="Ng V."/>
            <person name="Cullen D."/>
            <person name="Martin F."/>
            <person name="Rosso M.-N."/>
            <person name="Henrissat B."/>
            <person name="Hibbett D."/>
            <person name="Martinez A.T."/>
            <person name="Grigoriev I.V."/>
        </authorList>
    </citation>
    <scope>NUCLEOTIDE SEQUENCE</scope>
    <source>
        <strain evidence="5">CBS 247.69</strain>
    </source>
</reference>
<dbReference type="PANTHER" id="PTHR38420:SF1">
    <property type="entry name" value="PUTATIVE (AFU_ORTHOLOGUE AFUA_5G14690)-RELATED"/>
    <property type="match status" value="1"/>
</dbReference>
<dbReference type="GO" id="GO:0009117">
    <property type="term" value="P:nucleotide metabolic process"/>
    <property type="evidence" value="ECO:0007669"/>
    <property type="project" value="InterPro"/>
</dbReference>
<dbReference type="InterPro" id="IPR019200">
    <property type="entry name" value="ATP_adenylylTrfase_C"/>
</dbReference>
<evidence type="ECO:0008006" key="7">
    <source>
        <dbReference type="Google" id="ProtNLM"/>
    </source>
</evidence>